<name>A0A024JPX4_9MYCO</name>
<reference evidence="1" key="2">
    <citation type="submission" date="2014-04" db="EMBL/GenBank/DDBJ databases">
        <authorList>
            <person name="Urmite Genomes U."/>
        </authorList>
    </citation>
    <scope>NUCLEOTIDE SEQUENCE</scope>
    <source>
        <strain evidence="1">DSM 44626</strain>
    </source>
</reference>
<dbReference type="SUPFAM" id="SSF109854">
    <property type="entry name" value="DinB/YfiT-like putative metalloenzymes"/>
    <property type="match status" value="1"/>
</dbReference>
<dbReference type="HOGENOM" id="CLU_051661_2_0_11"/>
<dbReference type="NCBIfam" id="TIGR03083">
    <property type="entry name" value="maleylpyruvate isomerase family mycothiol-dependent enzyme"/>
    <property type="match status" value="1"/>
</dbReference>
<organism evidence="1">
    <name type="scientific">Mycobacterium triplex</name>
    <dbReference type="NCBI Taxonomy" id="47839"/>
    <lineage>
        <taxon>Bacteria</taxon>
        <taxon>Bacillati</taxon>
        <taxon>Actinomycetota</taxon>
        <taxon>Actinomycetes</taxon>
        <taxon>Mycobacteriales</taxon>
        <taxon>Mycobacteriaceae</taxon>
        <taxon>Mycobacterium</taxon>
        <taxon>Mycobacterium simiae complex</taxon>
    </lineage>
</organism>
<dbReference type="eggNOG" id="COG3832">
    <property type="taxonomic scope" value="Bacteria"/>
</dbReference>
<reference evidence="1" key="1">
    <citation type="journal article" date="2014" name="Genome Announc.">
        <title>Draft Genome Sequence of Mycobacterium triplex DSM 44626.</title>
        <authorList>
            <person name="Sassi M."/>
            <person name="Croce O."/>
            <person name="Robert C."/>
            <person name="Raoult D."/>
            <person name="Drancourt M."/>
        </authorList>
    </citation>
    <scope>NUCLEOTIDE SEQUENCE [LARGE SCALE GENOMIC DNA]</scope>
    <source>
        <strain evidence="1">DSM 44626</strain>
    </source>
</reference>
<dbReference type="NCBIfam" id="TIGR03086">
    <property type="entry name" value="TIGR03086 family metal-binding protein"/>
    <property type="match status" value="1"/>
</dbReference>
<dbReference type="RefSeq" id="WP_198048876.1">
    <property type="nucleotide sequence ID" value="NZ_HG964446.1"/>
</dbReference>
<protein>
    <submittedName>
        <fullName evidence="1">ArsR family transcriptional regulator</fullName>
    </submittedName>
</protein>
<dbReference type="EMBL" id="HG964446">
    <property type="protein sequence ID" value="CDO85915.1"/>
    <property type="molecule type" value="Genomic_DNA"/>
</dbReference>
<proteinExistence type="predicted"/>
<dbReference type="Proteomes" id="UP000028880">
    <property type="component" value="Unassembled WGS sequence"/>
</dbReference>
<dbReference type="AlphaFoldDB" id="A0A024JPX4"/>
<gene>
    <name evidence="1" type="ORF">BN973_00251</name>
</gene>
<sequence length="194" mass="21073">MPRDLRPGPHSPPTDELHSAEDTLGILQRVLHPISSDDLSKQTPCTEFDVTRLTEHLLKSISGIGGMVGAEMPERDESDSVERQIILAARPALDAWHRHGLDGTVPFGNSEIPAKSACGIFSIEFLVHAWDYAVAVGHELDAPQPLSEYVLDLAHKTIRPEFRGTAGFDDPVDVPDAAGALEKLVAFTGRNPAR</sequence>
<accession>A0A024JPX4</accession>
<evidence type="ECO:0000313" key="1">
    <source>
        <dbReference type="EMBL" id="CDO85915.1"/>
    </source>
</evidence>
<dbReference type="InterPro" id="IPR017520">
    <property type="entry name" value="CHP03086"/>
</dbReference>
<dbReference type="STRING" id="47839.BN973_00251"/>
<dbReference type="InterPro" id="IPR034660">
    <property type="entry name" value="DinB/YfiT-like"/>
</dbReference>
<dbReference type="InterPro" id="IPR017517">
    <property type="entry name" value="Maleyloyr_isom"/>
</dbReference>